<gene>
    <name evidence="2" type="ORF">EYF80_064248</name>
</gene>
<evidence type="ECO:0000313" key="2">
    <source>
        <dbReference type="EMBL" id="TNN25621.1"/>
    </source>
</evidence>
<feature type="region of interest" description="Disordered" evidence="1">
    <location>
        <begin position="185"/>
        <end position="253"/>
    </location>
</feature>
<name>A0A4Z2EA42_9TELE</name>
<feature type="region of interest" description="Disordered" evidence="1">
    <location>
        <begin position="18"/>
        <end position="114"/>
    </location>
</feature>
<evidence type="ECO:0000313" key="3">
    <source>
        <dbReference type="Proteomes" id="UP000314294"/>
    </source>
</evidence>
<keyword evidence="3" id="KW-1185">Reference proteome</keyword>
<feature type="compositionally biased region" description="Low complexity" evidence="1">
    <location>
        <begin position="207"/>
        <end position="216"/>
    </location>
</feature>
<reference evidence="2 3" key="1">
    <citation type="submission" date="2019-03" db="EMBL/GenBank/DDBJ databases">
        <title>First draft genome of Liparis tanakae, snailfish: a comprehensive survey of snailfish specific genes.</title>
        <authorList>
            <person name="Kim W."/>
            <person name="Song I."/>
            <person name="Jeong J.-H."/>
            <person name="Kim D."/>
            <person name="Kim S."/>
            <person name="Ryu S."/>
            <person name="Song J.Y."/>
            <person name="Lee S.K."/>
        </authorList>
    </citation>
    <scope>NUCLEOTIDE SEQUENCE [LARGE SCALE GENOMIC DNA]</scope>
    <source>
        <tissue evidence="2">Muscle</tissue>
    </source>
</reference>
<dbReference type="AlphaFoldDB" id="A0A4Z2EA42"/>
<dbReference type="EMBL" id="SRLO01012070">
    <property type="protein sequence ID" value="TNN25621.1"/>
    <property type="molecule type" value="Genomic_DNA"/>
</dbReference>
<proteinExistence type="predicted"/>
<feature type="compositionally biased region" description="Basic residues" evidence="1">
    <location>
        <begin position="217"/>
        <end position="227"/>
    </location>
</feature>
<organism evidence="2 3">
    <name type="scientific">Liparis tanakae</name>
    <name type="common">Tanaka's snailfish</name>
    <dbReference type="NCBI Taxonomy" id="230148"/>
    <lineage>
        <taxon>Eukaryota</taxon>
        <taxon>Metazoa</taxon>
        <taxon>Chordata</taxon>
        <taxon>Craniata</taxon>
        <taxon>Vertebrata</taxon>
        <taxon>Euteleostomi</taxon>
        <taxon>Actinopterygii</taxon>
        <taxon>Neopterygii</taxon>
        <taxon>Teleostei</taxon>
        <taxon>Neoteleostei</taxon>
        <taxon>Acanthomorphata</taxon>
        <taxon>Eupercaria</taxon>
        <taxon>Perciformes</taxon>
        <taxon>Cottioidei</taxon>
        <taxon>Cottales</taxon>
        <taxon>Liparidae</taxon>
        <taxon>Liparis</taxon>
    </lineage>
</organism>
<feature type="compositionally biased region" description="Basic residues" evidence="1">
    <location>
        <begin position="25"/>
        <end position="42"/>
    </location>
</feature>
<feature type="compositionally biased region" description="Low complexity" evidence="1">
    <location>
        <begin position="50"/>
        <end position="66"/>
    </location>
</feature>
<protein>
    <submittedName>
        <fullName evidence="2">Uncharacterized protein</fullName>
    </submittedName>
</protein>
<comment type="caution">
    <text evidence="2">The sequence shown here is derived from an EMBL/GenBank/DDBJ whole genome shotgun (WGS) entry which is preliminary data.</text>
</comment>
<evidence type="ECO:0000256" key="1">
    <source>
        <dbReference type="SAM" id="MobiDB-lite"/>
    </source>
</evidence>
<sequence length="253" mass="28198">MYVSAVLFRLLHSGRRLSLAPPRLGGRRRAGGRSLRRRRRSASQRGVPEASSRSARMQRGRSAQRGGRSRRGRSMAPPERGRSMAPPERGRSMAPPERGRSMAPPEGGHALTPHMDNKGIDIFANYNHALRIKELLPINSSIHEIIYGPRRLVSSREITEPQYLTREGGVSGEVERVVVQVSPATRKHGTQQWRRRVEPRDRTGSVASSVRTGSRTGTRRARGRRCGSARSALTEPFHPERLLAELTGTRGTR</sequence>
<accession>A0A4Z2EA42</accession>
<dbReference type="Proteomes" id="UP000314294">
    <property type="component" value="Unassembled WGS sequence"/>
</dbReference>